<sequence>MEDLRELFHRVRVYGSTGVLALHKPLLLLFALGRCLNEKPRMTPFSVVDLKLKLLFSRFYRDGLAKGNTHYPFGRLENDGLWEIEKSSELKRTSVGHLIKPELIERNIHGGFSAPIYNALRADKQLILKISQDILDQYFESSIQQDLRVAVGLPADSEKYGADMENSISNLKDAVGEYEHILDCKNKDCNDFIDYLNSLHNVTAGGANALAESQAMSRYFGELYEPFGVTETIFDLMGDYRDCVVILTGHAGDGKSTVALDVLKRLRGIPLREPLDQPLKALESVDHPTKPGRVVSVVKDMSELSAEQRLQWLNDAFKSNGSWLIISNTGPLLNTLGEYAKNAPGDIESRILGLLNKPYSSGNLGPHTLTEFPKDVVILNMTRLDNVALGAKLLARMVDHSGWRRCDACDVSMACPLRLNRRALQETGPVIEARVRWIYQRLTAYEQRLTLRQMVAHLAFSLTGGMTCHEARTSVNGSTAEGVDRGTEGLEEILFSEGFFGYRKGKPLPKSDRLRAIELMRRQRFGAPVAVDFERQLPSIEGPDWVTHSDALAAVAQRWRERAGEAAGSRWRFAQRRMLYLFGQPISGAASQLDTYLDHFLQSPRLRDFDQWRHAEAIEISPVERKRLCKNCLRVLLEIYSGFSAGQFRADQEYLYLTLRRPDRAVVQPTQLVVAELPFSDFDLDYDPLARVPLLRFQNGKVSLLLSLPLLDFIHRRHEGQLGSDLSQIHLAQLEWFRAELLRMTDKKIGRNDVVFLRAGIDGQTHLHRYVLDEENQRLELET</sequence>
<dbReference type="InterPro" id="IPR058813">
    <property type="entry name" value="DNA-SBD_ScoMcrA"/>
</dbReference>
<evidence type="ECO:0000259" key="1">
    <source>
        <dbReference type="Pfam" id="PF26340"/>
    </source>
</evidence>
<dbReference type="Pfam" id="PF26340">
    <property type="entry name" value="DNA-SBD_ScoMcrA"/>
    <property type="match status" value="1"/>
</dbReference>
<evidence type="ECO:0000313" key="2">
    <source>
        <dbReference type="EMBL" id="NEX21265.1"/>
    </source>
</evidence>
<name>A0A6P1E0G9_9GAMM</name>
<comment type="caution">
    <text evidence="2">The sequence shown here is derived from an EMBL/GenBank/DDBJ whole genome shotgun (WGS) entry which is preliminary data.</text>
</comment>
<reference evidence="3" key="1">
    <citation type="journal article" date="2020" name="Microbiol. Resour. Announc.">
        <title>Draft Genome Sequences of Thiorhodococcus mannitoliphagus and Thiorhodococcus minor, Purple Sulfur Photosynthetic Bacteria in the Gammaproteobacterial Family Chromatiaceae.</title>
        <authorList>
            <person name="Aviles F.A."/>
            <person name="Meyer T.E."/>
            <person name="Kyndt J.A."/>
        </authorList>
    </citation>
    <scope>NUCLEOTIDE SEQUENCE [LARGE SCALE GENOMIC DNA]</scope>
    <source>
        <strain evidence="3">DSM 18266</strain>
    </source>
</reference>
<organism evidence="2 3">
    <name type="scientific">Thiorhodococcus mannitoliphagus</name>
    <dbReference type="NCBI Taxonomy" id="329406"/>
    <lineage>
        <taxon>Bacteria</taxon>
        <taxon>Pseudomonadati</taxon>
        <taxon>Pseudomonadota</taxon>
        <taxon>Gammaproteobacteria</taxon>
        <taxon>Chromatiales</taxon>
        <taxon>Chromatiaceae</taxon>
        <taxon>Thiorhodococcus</taxon>
    </lineage>
</organism>
<dbReference type="EMBL" id="JAAIJR010000049">
    <property type="protein sequence ID" value="NEX21265.1"/>
    <property type="molecule type" value="Genomic_DNA"/>
</dbReference>
<proteinExistence type="predicted"/>
<feature type="domain" description="ScoMcrA-like DNA sulfur-binding" evidence="1">
    <location>
        <begin position="2"/>
        <end position="154"/>
    </location>
</feature>
<keyword evidence="3" id="KW-1185">Reference proteome</keyword>
<reference evidence="2 3" key="2">
    <citation type="submission" date="2020-02" db="EMBL/GenBank/DDBJ databases">
        <title>Genome sequences of Thiorhodococcus mannitoliphagus and Thiorhodococcus minor, purple sulfur photosynthetic bacteria in the gammaproteobacterial family, Chromatiaceae.</title>
        <authorList>
            <person name="Aviles F.A."/>
            <person name="Meyer T.E."/>
            <person name="Kyndt J.A."/>
        </authorList>
    </citation>
    <scope>NUCLEOTIDE SEQUENCE [LARGE SCALE GENOMIC DNA]</scope>
    <source>
        <strain evidence="2 3">DSM 18266</strain>
    </source>
</reference>
<dbReference type="Proteomes" id="UP000471640">
    <property type="component" value="Unassembled WGS sequence"/>
</dbReference>
<gene>
    <name evidence="2" type="ORF">G3480_13230</name>
</gene>
<accession>A0A6P1E0G9</accession>
<evidence type="ECO:0000313" key="3">
    <source>
        <dbReference type="Proteomes" id="UP000471640"/>
    </source>
</evidence>
<dbReference type="AlphaFoldDB" id="A0A6P1E0G9"/>
<dbReference type="RefSeq" id="WP_164654367.1">
    <property type="nucleotide sequence ID" value="NZ_JAAIJR010000049.1"/>
</dbReference>
<protein>
    <recommendedName>
        <fullName evidence="1">ScoMcrA-like DNA sulfur-binding domain-containing protein</fullName>
    </recommendedName>
</protein>